<protein>
    <submittedName>
        <fullName evidence="2">Uncharacterized protein</fullName>
    </submittedName>
</protein>
<organism evidence="2 3">
    <name type="scientific">Candidatus Terrybacteria bacterium RIFCSPHIGHO2_01_FULL_48_17</name>
    <dbReference type="NCBI Taxonomy" id="1802362"/>
    <lineage>
        <taxon>Bacteria</taxon>
        <taxon>Candidatus Terryibacteriota</taxon>
    </lineage>
</organism>
<keyword evidence="1" id="KW-0812">Transmembrane</keyword>
<dbReference type="Proteomes" id="UP000177629">
    <property type="component" value="Unassembled WGS sequence"/>
</dbReference>
<evidence type="ECO:0000313" key="3">
    <source>
        <dbReference type="Proteomes" id="UP000177629"/>
    </source>
</evidence>
<comment type="caution">
    <text evidence="2">The sequence shown here is derived from an EMBL/GenBank/DDBJ whole genome shotgun (WGS) entry which is preliminary data.</text>
</comment>
<keyword evidence="1" id="KW-1133">Transmembrane helix</keyword>
<dbReference type="STRING" id="1802362.A2806_01240"/>
<evidence type="ECO:0000313" key="2">
    <source>
        <dbReference type="EMBL" id="OHA48732.1"/>
    </source>
</evidence>
<accession>A0A1G2PM92</accession>
<sequence>MFFLAAAFLLLGLLFFGAVSAAIVYHIKKYAVQGDRSRQLLVLFLVGTIVWAILILASFLATPWSSLPELLQQ</sequence>
<name>A0A1G2PM92_9BACT</name>
<dbReference type="EMBL" id="MHSS01000004">
    <property type="protein sequence ID" value="OHA48732.1"/>
    <property type="molecule type" value="Genomic_DNA"/>
</dbReference>
<feature type="transmembrane region" description="Helical" evidence="1">
    <location>
        <begin position="40"/>
        <end position="61"/>
    </location>
</feature>
<evidence type="ECO:0000256" key="1">
    <source>
        <dbReference type="SAM" id="Phobius"/>
    </source>
</evidence>
<reference evidence="2 3" key="1">
    <citation type="journal article" date="2016" name="Nat. Commun.">
        <title>Thousands of microbial genomes shed light on interconnected biogeochemical processes in an aquifer system.</title>
        <authorList>
            <person name="Anantharaman K."/>
            <person name="Brown C.T."/>
            <person name="Hug L.A."/>
            <person name="Sharon I."/>
            <person name="Castelle C.J."/>
            <person name="Probst A.J."/>
            <person name="Thomas B.C."/>
            <person name="Singh A."/>
            <person name="Wilkins M.J."/>
            <person name="Karaoz U."/>
            <person name="Brodie E.L."/>
            <person name="Williams K.H."/>
            <person name="Hubbard S.S."/>
            <person name="Banfield J.F."/>
        </authorList>
    </citation>
    <scope>NUCLEOTIDE SEQUENCE [LARGE SCALE GENOMIC DNA]</scope>
</reference>
<gene>
    <name evidence="2" type="ORF">A2806_01240</name>
</gene>
<keyword evidence="1" id="KW-0472">Membrane</keyword>
<proteinExistence type="predicted"/>
<dbReference type="AlphaFoldDB" id="A0A1G2PM92"/>